<dbReference type="AlphaFoldDB" id="V7CWY2"/>
<feature type="non-terminal residue" evidence="5">
    <location>
        <position position="262"/>
    </location>
</feature>
<dbReference type="OrthoDB" id="1513794at2759"/>
<organism evidence="5 6">
    <name type="scientific">Phaseolus vulgaris</name>
    <name type="common">Kidney bean</name>
    <name type="synonym">French bean</name>
    <dbReference type="NCBI Taxonomy" id="3885"/>
    <lineage>
        <taxon>Eukaryota</taxon>
        <taxon>Viridiplantae</taxon>
        <taxon>Streptophyta</taxon>
        <taxon>Embryophyta</taxon>
        <taxon>Tracheophyta</taxon>
        <taxon>Spermatophyta</taxon>
        <taxon>Magnoliopsida</taxon>
        <taxon>eudicotyledons</taxon>
        <taxon>Gunneridae</taxon>
        <taxon>Pentapetalae</taxon>
        <taxon>rosids</taxon>
        <taxon>fabids</taxon>
        <taxon>Fabales</taxon>
        <taxon>Fabaceae</taxon>
        <taxon>Papilionoideae</taxon>
        <taxon>50 kb inversion clade</taxon>
        <taxon>NPAAA clade</taxon>
        <taxon>indigoferoid/millettioid clade</taxon>
        <taxon>Phaseoleae</taxon>
        <taxon>Phaseolus</taxon>
    </lineage>
</organism>
<evidence type="ECO:0000313" key="6">
    <source>
        <dbReference type="Proteomes" id="UP000000226"/>
    </source>
</evidence>
<evidence type="ECO:0000259" key="4">
    <source>
        <dbReference type="Pfam" id="PF13947"/>
    </source>
</evidence>
<dbReference type="eggNOG" id="KOG1187">
    <property type="taxonomic scope" value="Eukaryota"/>
</dbReference>
<dbReference type="EMBL" id="CM002288">
    <property type="protein sequence ID" value="ESW33431.1"/>
    <property type="molecule type" value="Genomic_DNA"/>
</dbReference>
<gene>
    <name evidence="5" type="ORF">PHAVU_001G068600g</name>
</gene>
<evidence type="ECO:0000313" key="5">
    <source>
        <dbReference type="EMBL" id="ESW33431.1"/>
    </source>
</evidence>
<dbReference type="Proteomes" id="UP000000226">
    <property type="component" value="Chromosome 1"/>
</dbReference>
<dbReference type="PANTHER" id="PTHR33138">
    <property type="entry name" value="OS01G0690200 PROTEIN"/>
    <property type="match status" value="1"/>
</dbReference>
<dbReference type="GO" id="GO:0016020">
    <property type="term" value="C:membrane"/>
    <property type="evidence" value="ECO:0007669"/>
    <property type="project" value="UniProtKB-SubCell"/>
</dbReference>
<sequence>MWRERALIVLVFLLHLIHGENACPPSSCGKISNISYPFRLKGDQGCGRSIYELSCENNITLFSLVSGTFHVQAINYHNFTIRLVNPTLQQSNRSSLPCYFFSPSNFTTSYRSYLLYETPNHGSYLTIPWIYGSDHYTEPQHIVLLNCSHRVTGKRTYVDTGGCMNWEWKGYIYAMAGDLIAEDFEVGCHVKLVALTSWWGLDTNTYSYDMMHTALLYGFDLSWLSMICEDRCGPTYCYFNSFSQTLECEKEGRRYWWQPYNL</sequence>
<evidence type="ECO:0000256" key="1">
    <source>
        <dbReference type="ARBA" id="ARBA00004167"/>
    </source>
</evidence>
<keyword evidence="2 3" id="KW-0732">Signal</keyword>
<comment type="subcellular location">
    <subcellularLocation>
        <location evidence="1">Membrane</location>
        <topology evidence="1">Single-pass membrane protein</topology>
    </subcellularLocation>
</comment>
<evidence type="ECO:0000256" key="2">
    <source>
        <dbReference type="ARBA" id="ARBA00022729"/>
    </source>
</evidence>
<dbReference type="InterPro" id="IPR025287">
    <property type="entry name" value="WAK_GUB"/>
</dbReference>
<reference evidence="6" key="1">
    <citation type="journal article" date="2014" name="Nat. Genet.">
        <title>A reference genome for common bean and genome-wide analysis of dual domestications.</title>
        <authorList>
            <person name="Schmutz J."/>
            <person name="McClean P.E."/>
            <person name="Mamidi S."/>
            <person name="Wu G.A."/>
            <person name="Cannon S.B."/>
            <person name="Grimwood J."/>
            <person name="Jenkins J."/>
            <person name="Shu S."/>
            <person name="Song Q."/>
            <person name="Chavarro C."/>
            <person name="Torres-Torres M."/>
            <person name="Geffroy V."/>
            <person name="Moghaddam S.M."/>
            <person name="Gao D."/>
            <person name="Abernathy B."/>
            <person name="Barry K."/>
            <person name="Blair M."/>
            <person name="Brick M.A."/>
            <person name="Chovatia M."/>
            <person name="Gepts P."/>
            <person name="Goodstein D.M."/>
            <person name="Gonzales M."/>
            <person name="Hellsten U."/>
            <person name="Hyten D.L."/>
            <person name="Jia G."/>
            <person name="Kelly J.D."/>
            <person name="Kudrna D."/>
            <person name="Lee R."/>
            <person name="Richard M.M."/>
            <person name="Miklas P.N."/>
            <person name="Osorno J.M."/>
            <person name="Rodrigues J."/>
            <person name="Thareau V."/>
            <person name="Urrea C.A."/>
            <person name="Wang M."/>
            <person name="Yu Y."/>
            <person name="Zhang M."/>
            <person name="Wing R.A."/>
            <person name="Cregan P.B."/>
            <person name="Rokhsar D.S."/>
            <person name="Jackson S.A."/>
        </authorList>
    </citation>
    <scope>NUCLEOTIDE SEQUENCE [LARGE SCALE GENOMIC DNA]</scope>
    <source>
        <strain evidence="6">cv. G19833</strain>
    </source>
</reference>
<dbReference type="Pfam" id="PF13947">
    <property type="entry name" value="GUB_WAK_bind"/>
    <property type="match status" value="1"/>
</dbReference>
<feature type="chain" id="PRO_5004756264" description="Wall-associated receptor kinase galacturonan-binding domain-containing protein" evidence="3">
    <location>
        <begin position="23"/>
        <end position="262"/>
    </location>
</feature>
<keyword evidence="6" id="KW-1185">Reference proteome</keyword>
<dbReference type="PANTHER" id="PTHR33138:SF30">
    <property type="entry name" value="LEAF RUST 10 DISEASE-RESISTANCE LOCUS RECEPTOR-LIKE PROTEIN KINASE-LIKE 2.7"/>
    <property type="match status" value="1"/>
</dbReference>
<name>V7CWY2_PHAVU</name>
<evidence type="ECO:0000256" key="3">
    <source>
        <dbReference type="SAM" id="SignalP"/>
    </source>
</evidence>
<feature type="signal peptide" evidence="3">
    <location>
        <begin position="1"/>
        <end position="22"/>
    </location>
</feature>
<feature type="domain" description="Wall-associated receptor kinase galacturonan-binding" evidence="4">
    <location>
        <begin position="23"/>
        <end position="84"/>
    </location>
</feature>
<dbReference type="OMA" id="TIFMERW"/>
<dbReference type="GO" id="GO:0030247">
    <property type="term" value="F:polysaccharide binding"/>
    <property type="evidence" value="ECO:0007669"/>
    <property type="project" value="InterPro"/>
</dbReference>
<accession>V7CWY2</accession>
<proteinExistence type="predicted"/>
<dbReference type="Gramene" id="ESW33431">
    <property type="protein sequence ID" value="ESW33431"/>
    <property type="gene ID" value="PHAVU_001G068600g"/>
</dbReference>
<protein>
    <recommendedName>
        <fullName evidence="4">Wall-associated receptor kinase galacturonan-binding domain-containing protein</fullName>
    </recommendedName>
</protein>